<feature type="signal peptide" evidence="2">
    <location>
        <begin position="1"/>
        <end position="34"/>
    </location>
</feature>
<organism evidence="4 5">
    <name type="scientific">Saccharopolyspora cebuensis</name>
    <dbReference type="NCBI Taxonomy" id="418759"/>
    <lineage>
        <taxon>Bacteria</taxon>
        <taxon>Bacillati</taxon>
        <taxon>Actinomycetota</taxon>
        <taxon>Actinomycetes</taxon>
        <taxon>Pseudonocardiales</taxon>
        <taxon>Pseudonocardiaceae</taxon>
        <taxon>Saccharopolyspora</taxon>
    </lineage>
</organism>
<feature type="region of interest" description="Disordered" evidence="1">
    <location>
        <begin position="34"/>
        <end position="102"/>
    </location>
</feature>
<feature type="chain" id="PRO_5045257382" evidence="2">
    <location>
        <begin position="35"/>
        <end position="222"/>
    </location>
</feature>
<name>A0ABV4CH16_9PSEU</name>
<dbReference type="InterPro" id="IPR025326">
    <property type="entry name" value="DUF4232"/>
</dbReference>
<dbReference type="Pfam" id="PF14016">
    <property type="entry name" value="DUF4232"/>
    <property type="match status" value="1"/>
</dbReference>
<evidence type="ECO:0000256" key="1">
    <source>
        <dbReference type="SAM" id="MobiDB-lite"/>
    </source>
</evidence>
<reference evidence="4 5" key="1">
    <citation type="submission" date="2024-08" db="EMBL/GenBank/DDBJ databases">
        <title>Genome mining of Saccharopolyspora cebuensis PGLac3 from Nigerian medicinal plant.</title>
        <authorList>
            <person name="Ezeobiora C.E."/>
            <person name="Igbokwe N.H."/>
            <person name="Amin D.H."/>
            <person name="Mendie U.E."/>
        </authorList>
    </citation>
    <scope>NUCLEOTIDE SEQUENCE [LARGE SCALE GENOMIC DNA]</scope>
    <source>
        <strain evidence="4 5">PGLac3</strain>
    </source>
</reference>
<feature type="compositionally biased region" description="Polar residues" evidence="1">
    <location>
        <begin position="58"/>
        <end position="70"/>
    </location>
</feature>
<proteinExistence type="predicted"/>
<evidence type="ECO:0000313" key="4">
    <source>
        <dbReference type="EMBL" id="MEY8040400.1"/>
    </source>
</evidence>
<dbReference type="EMBL" id="JBGEHV010000021">
    <property type="protein sequence ID" value="MEY8040400.1"/>
    <property type="molecule type" value="Genomic_DNA"/>
</dbReference>
<feature type="domain" description="DUF4232" evidence="3">
    <location>
        <begin position="88"/>
        <end position="210"/>
    </location>
</feature>
<protein>
    <submittedName>
        <fullName evidence="4">DUF4232 domain-containing protein</fullName>
    </submittedName>
</protein>
<gene>
    <name evidence="4" type="ORF">AB8O55_13420</name>
</gene>
<evidence type="ECO:0000313" key="5">
    <source>
        <dbReference type="Proteomes" id="UP001564626"/>
    </source>
</evidence>
<keyword evidence="2" id="KW-0732">Signal</keyword>
<evidence type="ECO:0000259" key="3">
    <source>
        <dbReference type="Pfam" id="PF14016"/>
    </source>
</evidence>
<sequence>MTSRRPTISRRPFRAGWCTTGALLLAAAVSGCGASSGELSGMSIPPAEPPPAPEPVSATAQQPEIGSTPVTEDDSEQPARPTDETTRCHTSMLSGTVEEGDAGAGQRYAELVLRNSSGQTCTLYGYGGLELIGQDGAPLPTDLERVPNPGPALITLSPGETASATLHWTAVPHGGEPVDQPCQPTPARLAVIPPDETDSLRVDWPFGPVCGFGSMDGTAYHQ</sequence>
<evidence type="ECO:0000256" key="2">
    <source>
        <dbReference type="SAM" id="SignalP"/>
    </source>
</evidence>
<comment type="caution">
    <text evidence="4">The sequence shown here is derived from an EMBL/GenBank/DDBJ whole genome shotgun (WGS) entry which is preliminary data.</text>
</comment>
<dbReference type="Proteomes" id="UP001564626">
    <property type="component" value="Unassembled WGS sequence"/>
</dbReference>
<dbReference type="PROSITE" id="PS51257">
    <property type="entry name" value="PROKAR_LIPOPROTEIN"/>
    <property type="match status" value="1"/>
</dbReference>
<keyword evidence="5" id="KW-1185">Reference proteome</keyword>
<accession>A0ABV4CH16</accession>
<dbReference type="RefSeq" id="WP_345367335.1">
    <property type="nucleotide sequence ID" value="NZ_BAABII010000018.1"/>
</dbReference>